<keyword evidence="2" id="KW-0732">Signal</keyword>
<accession>A0A9J6DBQ3</accession>
<gene>
    <name evidence="3" type="ORF">HPB51_020303</name>
</gene>
<reference evidence="3" key="1">
    <citation type="journal article" date="2020" name="Cell">
        <title>Large-Scale Comparative Analyses of Tick Genomes Elucidate Their Genetic Diversity and Vector Capacities.</title>
        <authorList>
            <consortium name="Tick Genome and Microbiome Consortium (TIGMIC)"/>
            <person name="Jia N."/>
            <person name="Wang J."/>
            <person name="Shi W."/>
            <person name="Du L."/>
            <person name="Sun Y."/>
            <person name="Zhan W."/>
            <person name="Jiang J.F."/>
            <person name="Wang Q."/>
            <person name="Zhang B."/>
            <person name="Ji P."/>
            <person name="Bell-Sakyi L."/>
            <person name="Cui X.M."/>
            <person name="Yuan T.T."/>
            <person name="Jiang B.G."/>
            <person name="Yang W.F."/>
            <person name="Lam T.T."/>
            <person name="Chang Q.C."/>
            <person name="Ding S.J."/>
            <person name="Wang X.J."/>
            <person name="Zhu J.G."/>
            <person name="Ruan X.D."/>
            <person name="Zhao L."/>
            <person name="Wei J.T."/>
            <person name="Ye R.Z."/>
            <person name="Que T.C."/>
            <person name="Du C.H."/>
            <person name="Zhou Y.H."/>
            <person name="Cheng J.X."/>
            <person name="Dai P.F."/>
            <person name="Guo W.B."/>
            <person name="Han X.H."/>
            <person name="Huang E.J."/>
            <person name="Li L.F."/>
            <person name="Wei W."/>
            <person name="Gao Y.C."/>
            <person name="Liu J.Z."/>
            <person name="Shao H.Z."/>
            <person name="Wang X."/>
            <person name="Wang C.C."/>
            <person name="Yang T.C."/>
            <person name="Huo Q.B."/>
            <person name="Li W."/>
            <person name="Chen H.Y."/>
            <person name="Chen S.E."/>
            <person name="Zhou L.G."/>
            <person name="Ni X.B."/>
            <person name="Tian J.H."/>
            <person name="Sheng Y."/>
            <person name="Liu T."/>
            <person name="Pan Y.S."/>
            <person name="Xia L.Y."/>
            <person name="Li J."/>
            <person name="Zhao F."/>
            <person name="Cao W.C."/>
        </authorList>
    </citation>
    <scope>NUCLEOTIDE SEQUENCE</scope>
    <source>
        <strain evidence="3">Rmic-2018</strain>
    </source>
</reference>
<evidence type="ECO:0000313" key="4">
    <source>
        <dbReference type="Proteomes" id="UP000821866"/>
    </source>
</evidence>
<feature type="transmembrane region" description="Helical" evidence="1">
    <location>
        <begin position="123"/>
        <end position="149"/>
    </location>
</feature>
<keyword evidence="1" id="KW-0812">Transmembrane</keyword>
<dbReference type="Proteomes" id="UP000821866">
    <property type="component" value="Chromosome 8"/>
</dbReference>
<dbReference type="AlphaFoldDB" id="A0A9J6DBQ3"/>
<evidence type="ECO:0000313" key="3">
    <source>
        <dbReference type="EMBL" id="KAH8019604.1"/>
    </source>
</evidence>
<keyword evidence="1" id="KW-1133">Transmembrane helix</keyword>
<organism evidence="3 4">
    <name type="scientific">Rhipicephalus microplus</name>
    <name type="common">Cattle tick</name>
    <name type="synonym">Boophilus microplus</name>
    <dbReference type="NCBI Taxonomy" id="6941"/>
    <lineage>
        <taxon>Eukaryota</taxon>
        <taxon>Metazoa</taxon>
        <taxon>Ecdysozoa</taxon>
        <taxon>Arthropoda</taxon>
        <taxon>Chelicerata</taxon>
        <taxon>Arachnida</taxon>
        <taxon>Acari</taxon>
        <taxon>Parasitiformes</taxon>
        <taxon>Ixodida</taxon>
        <taxon>Ixodoidea</taxon>
        <taxon>Ixodidae</taxon>
        <taxon>Rhipicephalinae</taxon>
        <taxon>Rhipicephalus</taxon>
        <taxon>Boophilus</taxon>
    </lineage>
</organism>
<evidence type="ECO:0000256" key="2">
    <source>
        <dbReference type="SAM" id="SignalP"/>
    </source>
</evidence>
<protein>
    <recommendedName>
        <fullName evidence="5">Secreted protein</fullName>
    </recommendedName>
</protein>
<keyword evidence="4" id="KW-1185">Reference proteome</keyword>
<keyword evidence="1" id="KW-0472">Membrane</keyword>
<dbReference type="EMBL" id="JABSTU010000010">
    <property type="protein sequence ID" value="KAH8019604.1"/>
    <property type="molecule type" value="Genomic_DNA"/>
</dbReference>
<evidence type="ECO:0000256" key="1">
    <source>
        <dbReference type="SAM" id="Phobius"/>
    </source>
</evidence>
<name>A0A9J6DBQ3_RHIMP</name>
<evidence type="ECO:0008006" key="5">
    <source>
        <dbReference type="Google" id="ProtNLM"/>
    </source>
</evidence>
<feature type="signal peptide" evidence="2">
    <location>
        <begin position="1"/>
        <end position="19"/>
    </location>
</feature>
<proteinExistence type="predicted"/>
<reference evidence="3" key="2">
    <citation type="submission" date="2021-09" db="EMBL/GenBank/DDBJ databases">
        <authorList>
            <person name="Jia N."/>
            <person name="Wang J."/>
            <person name="Shi W."/>
            <person name="Du L."/>
            <person name="Sun Y."/>
            <person name="Zhan W."/>
            <person name="Jiang J."/>
            <person name="Wang Q."/>
            <person name="Zhang B."/>
            <person name="Ji P."/>
            <person name="Sakyi L.B."/>
            <person name="Cui X."/>
            <person name="Yuan T."/>
            <person name="Jiang B."/>
            <person name="Yang W."/>
            <person name="Lam T.T.-Y."/>
            <person name="Chang Q."/>
            <person name="Ding S."/>
            <person name="Wang X."/>
            <person name="Zhu J."/>
            <person name="Ruan X."/>
            <person name="Zhao L."/>
            <person name="Wei J."/>
            <person name="Que T."/>
            <person name="Du C."/>
            <person name="Cheng J."/>
            <person name="Dai P."/>
            <person name="Han X."/>
            <person name="Huang E."/>
            <person name="Gao Y."/>
            <person name="Liu J."/>
            <person name="Shao H."/>
            <person name="Ye R."/>
            <person name="Li L."/>
            <person name="Wei W."/>
            <person name="Wang X."/>
            <person name="Wang C."/>
            <person name="Huo Q."/>
            <person name="Li W."/>
            <person name="Guo W."/>
            <person name="Chen H."/>
            <person name="Chen S."/>
            <person name="Zhou L."/>
            <person name="Zhou L."/>
            <person name="Ni X."/>
            <person name="Tian J."/>
            <person name="Zhou Y."/>
            <person name="Sheng Y."/>
            <person name="Liu T."/>
            <person name="Pan Y."/>
            <person name="Xia L."/>
            <person name="Li J."/>
            <person name="Zhao F."/>
            <person name="Cao W."/>
        </authorList>
    </citation>
    <scope>NUCLEOTIDE SEQUENCE</scope>
    <source>
        <strain evidence="3">Rmic-2018</strain>
        <tissue evidence="3">Larvae</tissue>
    </source>
</reference>
<feature type="chain" id="PRO_5039908169" description="Secreted protein" evidence="2">
    <location>
        <begin position="20"/>
        <end position="154"/>
    </location>
</feature>
<comment type="caution">
    <text evidence="3">The sequence shown here is derived from an EMBL/GenBank/DDBJ whole genome shotgun (WGS) entry which is preliminary data.</text>
</comment>
<sequence length="154" mass="17419">MANHAIAVLLLLLVSTCLCTGLSAVRSQREVLKRTRLQEDGPTDLPTDTNKEQPRRYLSTRLTFSPSVASGREPNPVLDMRDSAAGGKLVAVKMFENDQDWIVAHSVNGSLQRRVHRRPLQGWTLMLFAVSPFHAPFLYWLCCMVISICRLQWQ</sequence>